<sequence>MIKTKKIKTRYKNPNKIVKSGVSVPFSLSRGEYAVKYPLEINHQQYLYPQALLITPTVQLSAFLLFLSRQIQFQSGRDLERESNRNIALATPMVPFNDRLKTRTVRTNSAIVGAPEGLSSSNFSTRFNGITDKKANQSIVKLKDEEIPYMAMSEFIDCSIFESRMWKIRTDADELMISVEKSAIKENPRWFNKELKALAIAKYRALLSMKMNPNDKQVGSILIKFPEKLNSRGTLRAYLPISISKLNESNGDLVKDKMVIIIILDIQFQQAFKRDTDYRRTITGASKVLFGGVLRNPQAVLCDSCIVIIIIVTNNRNLSNR</sequence>
<keyword evidence="2" id="KW-1185">Reference proteome</keyword>
<proteinExistence type="predicted"/>
<evidence type="ECO:0000313" key="1">
    <source>
        <dbReference type="EMBL" id="RMZ95785.1"/>
    </source>
</evidence>
<dbReference type="AlphaFoldDB" id="A0A3M7P9M9"/>
<organism evidence="1 2">
    <name type="scientific">Brachionus plicatilis</name>
    <name type="common">Marine rotifer</name>
    <name type="synonym">Brachionus muelleri</name>
    <dbReference type="NCBI Taxonomy" id="10195"/>
    <lineage>
        <taxon>Eukaryota</taxon>
        <taxon>Metazoa</taxon>
        <taxon>Spiralia</taxon>
        <taxon>Gnathifera</taxon>
        <taxon>Rotifera</taxon>
        <taxon>Eurotatoria</taxon>
        <taxon>Monogononta</taxon>
        <taxon>Pseudotrocha</taxon>
        <taxon>Ploima</taxon>
        <taxon>Brachionidae</taxon>
        <taxon>Brachionus</taxon>
    </lineage>
</organism>
<dbReference type="Proteomes" id="UP000276133">
    <property type="component" value="Unassembled WGS sequence"/>
</dbReference>
<evidence type="ECO:0000313" key="2">
    <source>
        <dbReference type="Proteomes" id="UP000276133"/>
    </source>
</evidence>
<name>A0A3M7P9M9_BRAPC</name>
<dbReference type="EMBL" id="REGN01012340">
    <property type="protein sequence ID" value="RMZ95785.1"/>
    <property type="molecule type" value="Genomic_DNA"/>
</dbReference>
<accession>A0A3M7P9M9</accession>
<reference evidence="1 2" key="1">
    <citation type="journal article" date="2018" name="Sci. Rep.">
        <title>Genomic signatures of local adaptation to the degree of environmental predictability in rotifers.</title>
        <authorList>
            <person name="Franch-Gras L."/>
            <person name="Hahn C."/>
            <person name="Garcia-Roger E.M."/>
            <person name="Carmona M.J."/>
            <person name="Serra M."/>
            <person name="Gomez A."/>
        </authorList>
    </citation>
    <scope>NUCLEOTIDE SEQUENCE [LARGE SCALE GENOMIC DNA]</scope>
    <source>
        <strain evidence="1">HYR1</strain>
    </source>
</reference>
<gene>
    <name evidence="1" type="ORF">BpHYR1_028219</name>
</gene>
<comment type="caution">
    <text evidence="1">The sequence shown here is derived from an EMBL/GenBank/DDBJ whole genome shotgun (WGS) entry which is preliminary data.</text>
</comment>
<protein>
    <submittedName>
        <fullName evidence="1">Uncharacterized protein</fullName>
    </submittedName>
</protein>